<proteinExistence type="predicted"/>
<dbReference type="EMBL" id="JAZBJO010000035">
    <property type="protein sequence ID" value="MEE4597409.1"/>
    <property type="molecule type" value="Genomic_DNA"/>
</dbReference>
<reference evidence="1 2" key="1">
    <citation type="submission" date="2023-11" db="EMBL/GenBank/DDBJ databases">
        <title>30 novel species of actinomycetes from the DSMZ collection.</title>
        <authorList>
            <person name="Nouioui I."/>
        </authorList>
    </citation>
    <scope>NUCLEOTIDE SEQUENCE [LARGE SCALE GENOMIC DNA]</scope>
    <source>
        <strain evidence="1 2">DSM 41524</strain>
    </source>
</reference>
<name>A0ABU7QAM2_9ACTN</name>
<gene>
    <name evidence="1" type="ORF">V2J94_36970</name>
</gene>
<dbReference type="RefSeq" id="WP_330814040.1">
    <property type="nucleotide sequence ID" value="NZ_JAZBJO010000035.1"/>
</dbReference>
<organism evidence="1 2">
    <name type="scientific">Streptomyces asiaticus subsp. ignotus</name>
    <dbReference type="NCBI Taxonomy" id="3098222"/>
    <lineage>
        <taxon>Bacteria</taxon>
        <taxon>Bacillati</taxon>
        <taxon>Actinomycetota</taxon>
        <taxon>Actinomycetes</taxon>
        <taxon>Kitasatosporales</taxon>
        <taxon>Streptomycetaceae</taxon>
        <taxon>Streptomyces</taxon>
        <taxon>Streptomyces violaceusniger group</taxon>
    </lineage>
</organism>
<dbReference type="Proteomes" id="UP001354709">
    <property type="component" value="Unassembled WGS sequence"/>
</dbReference>
<evidence type="ECO:0000313" key="1">
    <source>
        <dbReference type="EMBL" id="MEE4597409.1"/>
    </source>
</evidence>
<accession>A0ABU7QAM2</accession>
<evidence type="ECO:0000313" key="2">
    <source>
        <dbReference type="Proteomes" id="UP001354709"/>
    </source>
</evidence>
<sequence>MTYSVDILSLRGAGKPAPGKITTRAPVVTGQPFTVSRDADPISLAPWMLVHRSAGSDFARCLQFDGLKRGKGNLDADTPFMYRKTDDGD</sequence>
<keyword evidence="2" id="KW-1185">Reference proteome</keyword>
<comment type="caution">
    <text evidence="1">The sequence shown here is derived from an EMBL/GenBank/DDBJ whole genome shotgun (WGS) entry which is preliminary data.</text>
</comment>
<protein>
    <submittedName>
        <fullName evidence="1">Uncharacterized protein</fullName>
    </submittedName>
</protein>